<protein>
    <submittedName>
        <fullName evidence="1">Uncharacterized protein</fullName>
    </submittedName>
</protein>
<name>A0A0C2T2V1_AMAMK</name>
<proteinExistence type="predicted"/>
<organism evidence="1 2">
    <name type="scientific">Amanita muscaria (strain Koide BX008)</name>
    <dbReference type="NCBI Taxonomy" id="946122"/>
    <lineage>
        <taxon>Eukaryota</taxon>
        <taxon>Fungi</taxon>
        <taxon>Dikarya</taxon>
        <taxon>Basidiomycota</taxon>
        <taxon>Agaricomycotina</taxon>
        <taxon>Agaricomycetes</taxon>
        <taxon>Agaricomycetidae</taxon>
        <taxon>Agaricales</taxon>
        <taxon>Pluteineae</taxon>
        <taxon>Amanitaceae</taxon>
        <taxon>Amanita</taxon>
    </lineage>
</organism>
<accession>A0A0C2T2V1</accession>
<dbReference type="STRING" id="946122.A0A0C2T2V1"/>
<dbReference type="EMBL" id="KN818292">
    <property type="protein sequence ID" value="KIL60819.1"/>
    <property type="molecule type" value="Genomic_DNA"/>
</dbReference>
<dbReference type="InParanoid" id="A0A0C2T2V1"/>
<evidence type="ECO:0000313" key="2">
    <source>
        <dbReference type="Proteomes" id="UP000054549"/>
    </source>
</evidence>
<keyword evidence="2" id="KW-1185">Reference proteome</keyword>
<sequence>MNPCNVKMFFSHVTRRVYSSSSHCTRSTSFAHFCDAFIRAFQSRMAKVRMEGTLAEEDTREPPMRTLKNIFPNSSLARYTAFDAFLTPPTSP</sequence>
<gene>
    <name evidence="1" type="ORF">M378DRAFT_26336</name>
</gene>
<dbReference type="HOGENOM" id="CLU_2412791_0_0_1"/>
<dbReference type="AlphaFoldDB" id="A0A0C2T2V1"/>
<reference evidence="1 2" key="1">
    <citation type="submission" date="2014-04" db="EMBL/GenBank/DDBJ databases">
        <title>Evolutionary Origins and Diversification of the Mycorrhizal Mutualists.</title>
        <authorList>
            <consortium name="DOE Joint Genome Institute"/>
            <consortium name="Mycorrhizal Genomics Consortium"/>
            <person name="Kohler A."/>
            <person name="Kuo A."/>
            <person name="Nagy L.G."/>
            <person name="Floudas D."/>
            <person name="Copeland A."/>
            <person name="Barry K.W."/>
            <person name="Cichocki N."/>
            <person name="Veneault-Fourrey C."/>
            <person name="LaButti K."/>
            <person name="Lindquist E.A."/>
            <person name="Lipzen A."/>
            <person name="Lundell T."/>
            <person name="Morin E."/>
            <person name="Murat C."/>
            <person name="Riley R."/>
            <person name="Ohm R."/>
            <person name="Sun H."/>
            <person name="Tunlid A."/>
            <person name="Henrissat B."/>
            <person name="Grigoriev I.V."/>
            <person name="Hibbett D.S."/>
            <person name="Martin F."/>
        </authorList>
    </citation>
    <scope>NUCLEOTIDE SEQUENCE [LARGE SCALE GENOMIC DNA]</scope>
    <source>
        <strain evidence="1 2">Koide BX008</strain>
    </source>
</reference>
<dbReference type="OrthoDB" id="18193at2759"/>
<evidence type="ECO:0000313" key="1">
    <source>
        <dbReference type="EMBL" id="KIL60819.1"/>
    </source>
</evidence>
<dbReference type="Proteomes" id="UP000054549">
    <property type="component" value="Unassembled WGS sequence"/>
</dbReference>